<proteinExistence type="predicted"/>
<organism evidence="1 2">
    <name type="scientific">Haemonchus contortus</name>
    <name type="common">Barber pole worm</name>
    <dbReference type="NCBI Taxonomy" id="6289"/>
    <lineage>
        <taxon>Eukaryota</taxon>
        <taxon>Metazoa</taxon>
        <taxon>Ecdysozoa</taxon>
        <taxon>Nematoda</taxon>
        <taxon>Chromadorea</taxon>
        <taxon>Rhabditida</taxon>
        <taxon>Rhabditina</taxon>
        <taxon>Rhabditomorpha</taxon>
        <taxon>Strongyloidea</taxon>
        <taxon>Trichostrongylidae</taxon>
        <taxon>Haemonchus</taxon>
    </lineage>
</organism>
<accession>A0A7I5EEE7</accession>
<evidence type="ECO:0000313" key="2">
    <source>
        <dbReference type="WBParaSite" id="HCON_00176950-00001"/>
    </source>
</evidence>
<dbReference type="Proteomes" id="UP000025227">
    <property type="component" value="Unplaced"/>
</dbReference>
<protein>
    <submittedName>
        <fullName evidence="2">Uncharacterized protein</fullName>
    </submittedName>
</protein>
<sequence>MLQTLIIELKNSQLTGKDFCFPKPRQKSSSIKSGSSFISDREKADASEENFASVFAIDGTSGGVLSCSFCEVLQRLSEVFIDSHEVYMISKSHFRDQANLGCSTQAAVEQAAQCQDFEEKPCLTLQQLLLPDCEVA</sequence>
<evidence type="ECO:0000313" key="1">
    <source>
        <dbReference type="Proteomes" id="UP000025227"/>
    </source>
</evidence>
<name>A0A7I5EEE7_HAECO</name>
<reference evidence="2" key="1">
    <citation type="submission" date="2020-12" db="UniProtKB">
        <authorList>
            <consortium name="WormBaseParasite"/>
        </authorList>
    </citation>
    <scope>IDENTIFICATION</scope>
    <source>
        <strain evidence="2">MHco3</strain>
    </source>
</reference>
<dbReference type="WBParaSite" id="HCON_00176950-00001">
    <property type="protein sequence ID" value="HCON_00176950-00001"/>
    <property type="gene ID" value="HCON_00176950"/>
</dbReference>
<keyword evidence="1" id="KW-1185">Reference proteome</keyword>
<dbReference type="AlphaFoldDB" id="A0A7I5EEE7"/>